<evidence type="ECO:0000256" key="3">
    <source>
        <dbReference type="ARBA" id="ARBA00022989"/>
    </source>
</evidence>
<dbReference type="Proteomes" id="UP000271339">
    <property type="component" value="Unassembled WGS sequence"/>
</dbReference>
<evidence type="ECO:0000313" key="7">
    <source>
        <dbReference type="EMBL" id="RMA64735.1"/>
    </source>
</evidence>
<evidence type="ECO:0000256" key="5">
    <source>
        <dbReference type="SAM" id="Phobius"/>
    </source>
</evidence>
<accession>A0A3L9Z358</accession>
<name>A0A3L9Z358_9FLAO</name>
<keyword evidence="4 5" id="KW-0472">Membrane</keyword>
<dbReference type="GO" id="GO:0016020">
    <property type="term" value="C:membrane"/>
    <property type="evidence" value="ECO:0007669"/>
    <property type="project" value="UniProtKB-SubCell"/>
</dbReference>
<proteinExistence type="predicted"/>
<feature type="transmembrane region" description="Helical" evidence="5">
    <location>
        <begin position="25"/>
        <end position="49"/>
    </location>
</feature>
<dbReference type="PANTHER" id="PTHR38480:SF1">
    <property type="entry name" value="SLR0254 PROTEIN"/>
    <property type="match status" value="1"/>
</dbReference>
<keyword evidence="8" id="KW-1185">Reference proteome</keyword>
<evidence type="ECO:0000259" key="6">
    <source>
        <dbReference type="Pfam" id="PF06271"/>
    </source>
</evidence>
<feature type="domain" description="RDD" evidence="6">
    <location>
        <begin position="18"/>
        <end position="142"/>
    </location>
</feature>
<dbReference type="RefSeq" id="WP_121907388.1">
    <property type="nucleotide sequence ID" value="NZ_REFC01000012.1"/>
</dbReference>
<sequence>MDKFQIETAQNVNIIQNVADVGDRILAYLIDGLIIATYVIIVSVLYSQLSISDDNYMIAAITIGLPIFLYHLLWEMFWDGRSPGKAVMKLRVVKLDGTKPAFSNFMVRWLLRIIDVTASSGAIALFSILLNGKGQRLGDIAATTTVITEKKTISLSQTILTDIPDDYIPKYPQVTVFKDSEIQTIKNLYNQSRYNGNHNVILRLSEKVAKMMEVNFDEKPVVFIDKVIKDYNYYTRNM</sequence>
<keyword evidence="2 5" id="KW-0812">Transmembrane</keyword>
<feature type="transmembrane region" description="Helical" evidence="5">
    <location>
        <begin position="56"/>
        <end position="74"/>
    </location>
</feature>
<evidence type="ECO:0000313" key="8">
    <source>
        <dbReference type="Proteomes" id="UP000271339"/>
    </source>
</evidence>
<dbReference type="PANTHER" id="PTHR38480">
    <property type="entry name" value="SLR0254 PROTEIN"/>
    <property type="match status" value="1"/>
</dbReference>
<evidence type="ECO:0000256" key="2">
    <source>
        <dbReference type="ARBA" id="ARBA00022692"/>
    </source>
</evidence>
<dbReference type="InterPro" id="IPR010432">
    <property type="entry name" value="RDD"/>
</dbReference>
<dbReference type="OrthoDB" id="9814143at2"/>
<evidence type="ECO:0000256" key="4">
    <source>
        <dbReference type="ARBA" id="ARBA00023136"/>
    </source>
</evidence>
<protein>
    <submittedName>
        <fullName evidence="7">Putative RDD family membrane protein YckC</fullName>
    </submittedName>
</protein>
<dbReference type="EMBL" id="REFC01000012">
    <property type="protein sequence ID" value="RMA64735.1"/>
    <property type="molecule type" value="Genomic_DNA"/>
</dbReference>
<feature type="transmembrane region" description="Helical" evidence="5">
    <location>
        <begin position="109"/>
        <end position="130"/>
    </location>
</feature>
<organism evidence="7 8">
    <name type="scientific">Ulvibacter antarcticus</name>
    <dbReference type="NCBI Taxonomy" id="442714"/>
    <lineage>
        <taxon>Bacteria</taxon>
        <taxon>Pseudomonadati</taxon>
        <taxon>Bacteroidota</taxon>
        <taxon>Flavobacteriia</taxon>
        <taxon>Flavobacteriales</taxon>
        <taxon>Flavobacteriaceae</taxon>
        <taxon>Ulvibacter</taxon>
    </lineage>
</organism>
<keyword evidence="3 5" id="KW-1133">Transmembrane helix</keyword>
<comment type="caution">
    <text evidence="7">The sequence shown here is derived from an EMBL/GenBank/DDBJ whole genome shotgun (WGS) entry which is preliminary data.</text>
</comment>
<dbReference type="AlphaFoldDB" id="A0A3L9Z358"/>
<comment type="subcellular location">
    <subcellularLocation>
        <location evidence="1">Membrane</location>
        <topology evidence="1">Multi-pass membrane protein</topology>
    </subcellularLocation>
</comment>
<evidence type="ECO:0000256" key="1">
    <source>
        <dbReference type="ARBA" id="ARBA00004141"/>
    </source>
</evidence>
<reference evidence="7 8" key="1">
    <citation type="submission" date="2018-10" db="EMBL/GenBank/DDBJ databases">
        <title>Genomic Encyclopedia of Archaeal and Bacterial Type Strains, Phase II (KMG-II): from individual species to whole genera.</title>
        <authorList>
            <person name="Goeker M."/>
        </authorList>
    </citation>
    <scope>NUCLEOTIDE SEQUENCE [LARGE SCALE GENOMIC DNA]</scope>
    <source>
        <strain evidence="7 8">DSM 23424</strain>
    </source>
</reference>
<dbReference type="Pfam" id="PF06271">
    <property type="entry name" value="RDD"/>
    <property type="match status" value="1"/>
</dbReference>
<gene>
    <name evidence="7" type="ORF">BXY75_1616</name>
</gene>